<evidence type="ECO:0008006" key="3">
    <source>
        <dbReference type="Google" id="ProtNLM"/>
    </source>
</evidence>
<gene>
    <name evidence="1" type="ORF">ACIPUP_17935</name>
</gene>
<proteinExistence type="predicted"/>
<dbReference type="EMBL" id="JBIXLL010000011">
    <property type="protein sequence ID" value="MFJ5431019.1"/>
    <property type="molecule type" value="Genomic_DNA"/>
</dbReference>
<name>A0ABW8GE76_9GAMM</name>
<sequence>MKRLTEEQIEYSLTRARKMAKRETRKVSGDKRMFKPMRVFSRVRIPAPSVLNLFSTDDYTLFINFITLIRDCINDGEKVLIDFRNTKSLKACAVIVLYAYIDFLQRQTKNKKIIAITTCGTPLANNWFEICGIWEITGFQRTNADELNSMEIVSAVAGTTKNNEEIAEARQKIKNVLKYIKDTIYNGKISDSDGQKLYAALTESISNIGLHAYSNEEKFSEFIDEIGKRWWILAHKIEDQLYLMVYDMGEGIPVTLVKKDFFTFIAQIFNPQTDSDKIYAAVQYGETRMNSQKHGKGLPDMKRYVVDNPEGQLHIFSGMGRYSYNAEKNKEEQFDLPYSIGGTLIQWNVSLRGTE</sequence>
<organism evidence="1 2">
    <name type="scientific">Pectobacterium actinidiae</name>
    <dbReference type="NCBI Taxonomy" id="1507808"/>
    <lineage>
        <taxon>Bacteria</taxon>
        <taxon>Pseudomonadati</taxon>
        <taxon>Pseudomonadota</taxon>
        <taxon>Gammaproteobacteria</taxon>
        <taxon>Enterobacterales</taxon>
        <taxon>Pectobacteriaceae</taxon>
        <taxon>Pectobacterium</taxon>
    </lineage>
</organism>
<dbReference type="RefSeq" id="WP_103184678.1">
    <property type="nucleotide sequence ID" value="NZ_JBIXLL010000011.1"/>
</dbReference>
<evidence type="ECO:0000313" key="2">
    <source>
        <dbReference type="Proteomes" id="UP001617689"/>
    </source>
</evidence>
<accession>A0ABW8GE76</accession>
<reference evidence="1 2" key="1">
    <citation type="submission" date="2024-10" db="EMBL/GenBank/DDBJ databases">
        <authorList>
            <person name="Lu C.-H."/>
        </authorList>
    </citation>
    <scope>NUCLEOTIDE SEQUENCE [LARGE SCALE GENOMIC DNA]</scope>
    <source>
        <strain evidence="1 2">22ZTDG03-2</strain>
    </source>
</reference>
<keyword evidence="2" id="KW-1185">Reference proteome</keyword>
<protein>
    <recommendedName>
        <fullName evidence="3">ATP-binding protein</fullName>
    </recommendedName>
</protein>
<comment type="caution">
    <text evidence="1">The sequence shown here is derived from an EMBL/GenBank/DDBJ whole genome shotgun (WGS) entry which is preliminary data.</text>
</comment>
<dbReference type="Proteomes" id="UP001617689">
    <property type="component" value="Unassembled WGS sequence"/>
</dbReference>
<dbReference type="Gene3D" id="3.30.565.10">
    <property type="entry name" value="Histidine kinase-like ATPase, C-terminal domain"/>
    <property type="match status" value="1"/>
</dbReference>
<dbReference type="SUPFAM" id="SSF55874">
    <property type="entry name" value="ATPase domain of HSP90 chaperone/DNA topoisomerase II/histidine kinase"/>
    <property type="match status" value="1"/>
</dbReference>
<dbReference type="InterPro" id="IPR036890">
    <property type="entry name" value="HATPase_C_sf"/>
</dbReference>
<evidence type="ECO:0000313" key="1">
    <source>
        <dbReference type="EMBL" id="MFJ5431019.1"/>
    </source>
</evidence>